<protein>
    <submittedName>
        <fullName evidence="1">Terminase</fullName>
    </submittedName>
</protein>
<evidence type="ECO:0000313" key="1">
    <source>
        <dbReference type="EMBL" id="QIN94070.1"/>
    </source>
</evidence>
<keyword evidence="2" id="KW-1185">Reference proteome</keyword>
<dbReference type="GeneID" id="77927914"/>
<reference evidence="1 2" key="1">
    <citation type="submission" date="2020-02" db="EMBL/GenBank/DDBJ databases">
        <authorList>
            <person name="Bullock J.N."/>
            <person name="Barnes M.L."/>
            <person name="Kankolongo K.M."/>
            <person name="Dejene B.A."/>
            <person name="Lindsay P.E."/>
            <person name="Bhuiyan S."/>
            <person name="Nayek S."/>
            <person name="Hughes L.E."/>
            <person name="Garlena R.A."/>
            <person name="Russell D.A."/>
            <person name="Pope W.H."/>
            <person name="Jacobs-Sera D."/>
            <person name="Hatfull G.F."/>
        </authorList>
    </citation>
    <scope>NUCLEOTIDE SEQUENCE [LARGE SCALE GENOMIC DNA]</scope>
</reference>
<dbReference type="KEGG" id="vg:77927914"/>
<accession>A0A6G8R1J1</accession>
<sequence length="601" mass="69591">MSFDFNDLLNMLDGEDFDERPVSIEEFVQSEDYMGLPALSENQYKLIKASSQIYKKSTLVSLYGEDEAERRFAETMNEIIFQLGKGSGKGYTSSIACAYIVYLLMCLKDPAKYYGKPPGDHIAILNIAINAAQAQNVFFKYFKQRITTSPWFVGKYTEKAGEFQFDKNVFVYSGHSEREAWEGYNVIFVILDEISGFALESTSGNEQAKTASAVYKMYKQSVTSRFPEFGKVVLLSFPRFRNDFIQQRYNDVINEKEVLIRKHRFKVVPDLPDGTEGNEFDIEWEEDHIISYRIPKIFALKRPTWEINPLIKLDDLMAAFYDDPIDSLSRFACMPPDAIDAFFKDRSKIEKAFSAQSTLNEDNSFRESFKPDPEKRYYVHVDLARVHDHAAVALAHVEKWEQRNIGGKLTEPAPVVVVDQVRYWTPSKTKNVDFTEIREYILSLKRRGFNIRLVTFDRWESHDTMEYLRERGMKAERLSVAKKHYEDFAMVIAEERVYGPQIELLIEELLQLRIMKNDKVDHPRKGSKDLSDAVCGAIYNAIAHTPRNTDEVIEVKTLDSVRREVLRNEIEEAPKNDGVIRAPKRDMPPELENFLSRIQVL</sequence>
<dbReference type="InterPro" id="IPR027417">
    <property type="entry name" value="P-loop_NTPase"/>
</dbReference>
<dbReference type="Gene3D" id="3.40.50.300">
    <property type="entry name" value="P-loop containing nucleotide triphosphate hydrolases"/>
    <property type="match status" value="1"/>
</dbReference>
<dbReference type="EMBL" id="MT024865">
    <property type="protein sequence ID" value="QIN94070.1"/>
    <property type="molecule type" value="Genomic_DNA"/>
</dbReference>
<gene>
    <name evidence="1" type="primary">78</name>
    <name evidence="1" type="ORF">SEA_WAKANDA_78</name>
</gene>
<dbReference type="Proteomes" id="UP000501266">
    <property type="component" value="Segment"/>
</dbReference>
<proteinExistence type="predicted"/>
<dbReference type="RefSeq" id="YP_010652161.1">
    <property type="nucleotide sequence ID" value="NC_070785.1"/>
</dbReference>
<dbReference type="Gene3D" id="3.30.420.240">
    <property type="match status" value="1"/>
</dbReference>
<organism evidence="1 2">
    <name type="scientific">Streptomyces phage Wakanda</name>
    <dbReference type="NCBI Taxonomy" id="2713267"/>
    <lineage>
        <taxon>Viruses</taxon>
        <taxon>Duplodnaviria</taxon>
        <taxon>Heunggongvirae</taxon>
        <taxon>Uroviricota</taxon>
        <taxon>Caudoviricetes</taxon>
        <taxon>Stanwilliamsviridae</taxon>
        <taxon>Loccivirinae</taxon>
        <taxon>Wakandavirus</taxon>
        <taxon>Wakandavirus wakanda</taxon>
    </lineage>
</organism>
<name>A0A6G8R1J1_9CAUD</name>
<evidence type="ECO:0000313" key="2">
    <source>
        <dbReference type="Proteomes" id="UP000501266"/>
    </source>
</evidence>